<accession>A0ABN0XPM5</accession>
<dbReference type="InterPro" id="IPR008929">
    <property type="entry name" value="Chondroitin_lyas"/>
</dbReference>
<gene>
    <name evidence="1" type="ORF">GCM10009092_37470</name>
</gene>
<protein>
    <recommendedName>
        <fullName evidence="3">Heparinase II/III-like protein</fullName>
    </recommendedName>
</protein>
<evidence type="ECO:0008006" key="3">
    <source>
        <dbReference type="Google" id="ProtNLM"/>
    </source>
</evidence>
<dbReference type="SUPFAM" id="SSF48230">
    <property type="entry name" value="Chondroitin AC/alginate lyase"/>
    <property type="match status" value="1"/>
</dbReference>
<evidence type="ECO:0000313" key="2">
    <source>
        <dbReference type="Proteomes" id="UP001501757"/>
    </source>
</evidence>
<reference evidence="1 2" key="1">
    <citation type="journal article" date="2019" name="Int. J. Syst. Evol. Microbiol.">
        <title>The Global Catalogue of Microorganisms (GCM) 10K type strain sequencing project: providing services to taxonomists for standard genome sequencing and annotation.</title>
        <authorList>
            <consortium name="The Broad Institute Genomics Platform"/>
            <consortium name="The Broad Institute Genome Sequencing Center for Infectious Disease"/>
            <person name="Wu L."/>
            <person name="Ma J."/>
        </authorList>
    </citation>
    <scope>NUCLEOTIDE SEQUENCE [LARGE SCALE GENOMIC DNA]</scope>
    <source>
        <strain evidence="1 2">JCM 13378</strain>
    </source>
</reference>
<name>A0ABN0XPM5_9ALTE</name>
<dbReference type="EMBL" id="BAAAEI010000023">
    <property type="protein sequence ID" value="GAA0369703.1"/>
    <property type="molecule type" value="Genomic_DNA"/>
</dbReference>
<dbReference type="Proteomes" id="UP001501757">
    <property type="component" value="Unassembled WGS sequence"/>
</dbReference>
<organism evidence="1 2">
    <name type="scientific">Bowmanella denitrificans</name>
    <dbReference type="NCBI Taxonomy" id="366582"/>
    <lineage>
        <taxon>Bacteria</taxon>
        <taxon>Pseudomonadati</taxon>
        <taxon>Pseudomonadota</taxon>
        <taxon>Gammaproteobacteria</taxon>
        <taxon>Alteromonadales</taxon>
        <taxon>Alteromonadaceae</taxon>
        <taxon>Bowmanella</taxon>
    </lineage>
</organism>
<keyword evidence="2" id="KW-1185">Reference proteome</keyword>
<dbReference type="Gene3D" id="1.50.10.100">
    <property type="entry name" value="Chondroitin AC/alginate lyase"/>
    <property type="match status" value="1"/>
</dbReference>
<comment type="caution">
    <text evidence="1">The sequence shown here is derived from an EMBL/GenBank/DDBJ whole genome shotgun (WGS) entry which is preliminary data.</text>
</comment>
<proteinExistence type="predicted"/>
<dbReference type="Gene3D" id="2.70.98.70">
    <property type="match status" value="1"/>
</dbReference>
<evidence type="ECO:0000313" key="1">
    <source>
        <dbReference type="EMBL" id="GAA0369703.1"/>
    </source>
</evidence>
<sequence>MPLHNAALKHFNEALAAMEMTEGWPNGFSYWINNRALIFFMAAAAYINGTDAPRKSEVLALLERIGLWQIYMTRPDHRIAAIGDEGPRTDLKDESSKVIDLLAKLTKNMVFVDYSKYLRNLHGAQSYYRGHRWLFPLVYDASLYESSETPSDLSFLNGVLPHTEVFGRGYYNQVVMRSGWSADSLFLQIRGGGLFSHHQHYDAGHFTLFNRNPVALDGAVYTNNYYKDSRLNYSIRSVAKNTILLPLAGETVRPNRFFTENVNLGGQNILFPTGSAIRSVSHWHNLSEKKPALLGAKLKRMRAQDSHFSVAEFDLAQSYNRPDMRKVVVLTRMAILLPTEKVVVIHDQASGLLEGIVPKFILHTSAKPLLSEPKVLSGNQQHGISTFVHGATIEFDNQKWKLRHLTSEFISGTVFSGQHYRYSVANYVSPDNLRFDNQSDGAQIKSWFDNPSYRLEMNIKFDQAGQFNHMVMFDLRDGNEEFEQYNTSDGQKLVNLKNHVLIFSGKRDVVQLPAAYQGKSILVVADEEVDAITVNIEDKKKNFPLINGIGYFQLPIEQD</sequence>